<dbReference type="Proteomes" id="UP000799291">
    <property type="component" value="Unassembled WGS sequence"/>
</dbReference>
<dbReference type="AlphaFoldDB" id="A0A6G1JGQ2"/>
<evidence type="ECO:0000256" key="1">
    <source>
        <dbReference type="SAM" id="MobiDB-lite"/>
    </source>
</evidence>
<organism evidence="3 4">
    <name type="scientific">Lentithecium fluviatile CBS 122367</name>
    <dbReference type="NCBI Taxonomy" id="1168545"/>
    <lineage>
        <taxon>Eukaryota</taxon>
        <taxon>Fungi</taxon>
        <taxon>Dikarya</taxon>
        <taxon>Ascomycota</taxon>
        <taxon>Pezizomycotina</taxon>
        <taxon>Dothideomycetes</taxon>
        <taxon>Pleosporomycetidae</taxon>
        <taxon>Pleosporales</taxon>
        <taxon>Massarineae</taxon>
        <taxon>Lentitheciaceae</taxon>
        <taxon>Lentithecium</taxon>
    </lineage>
</organism>
<accession>A0A6G1JGQ2</accession>
<dbReference type="Gene3D" id="1.10.10.60">
    <property type="entry name" value="Homeodomain-like"/>
    <property type="match status" value="1"/>
</dbReference>
<reference evidence="3" key="1">
    <citation type="journal article" date="2020" name="Stud. Mycol.">
        <title>101 Dothideomycetes genomes: a test case for predicting lifestyles and emergence of pathogens.</title>
        <authorList>
            <person name="Haridas S."/>
            <person name="Albert R."/>
            <person name="Binder M."/>
            <person name="Bloem J."/>
            <person name="Labutti K."/>
            <person name="Salamov A."/>
            <person name="Andreopoulos B."/>
            <person name="Baker S."/>
            <person name="Barry K."/>
            <person name="Bills G."/>
            <person name="Bluhm B."/>
            <person name="Cannon C."/>
            <person name="Castanera R."/>
            <person name="Culley D."/>
            <person name="Daum C."/>
            <person name="Ezra D."/>
            <person name="Gonzalez J."/>
            <person name="Henrissat B."/>
            <person name="Kuo A."/>
            <person name="Liang C."/>
            <person name="Lipzen A."/>
            <person name="Lutzoni F."/>
            <person name="Magnuson J."/>
            <person name="Mondo S."/>
            <person name="Nolan M."/>
            <person name="Ohm R."/>
            <person name="Pangilinan J."/>
            <person name="Park H.-J."/>
            <person name="Ramirez L."/>
            <person name="Alfaro M."/>
            <person name="Sun H."/>
            <person name="Tritt A."/>
            <person name="Yoshinaga Y."/>
            <person name="Zwiers L.-H."/>
            <person name="Turgeon B."/>
            <person name="Goodwin S."/>
            <person name="Spatafora J."/>
            <person name="Crous P."/>
            <person name="Grigoriev I."/>
        </authorList>
    </citation>
    <scope>NUCLEOTIDE SEQUENCE</scope>
    <source>
        <strain evidence="3">CBS 122367</strain>
    </source>
</reference>
<feature type="region of interest" description="Disordered" evidence="1">
    <location>
        <begin position="216"/>
        <end position="241"/>
    </location>
</feature>
<feature type="region of interest" description="Disordered" evidence="1">
    <location>
        <begin position="14"/>
        <end position="47"/>
    </location>
</feature>
<dbReference type="InterPro" id="IPR001005">
    <property type="entry name" value="SANT/Myb"/>
</dbReference>
<dbReference type="PROSITE" id="PS50090">
    <property type="entry name" value="MYB_LIKE"/>
    <property type="match status" value="1"/>
</dbReference>
<sequence length="295" mass="33075">MAFPRPISTEFREYVPQACKPKPKPAPKAKSMATTKTAEHSRSGVSSEIDDEFTMLDWNASLPSPYEAPNASHLVGSADVAGGFGAASKSEKLEHYQSNRQSIVGGGTDHVTSVAKTDLALNRLFNRNSLAKYITDLTLCPVPKGLLIVIAIVRNRDSKWSLDPAALRYRVLGKEGKVIRMTQLSPDSWILLGFRYDNDDLGLSIRGSSNADWMSSSHTAVNQESDHLDDDSDEEEDIEKHSQRTHKRWLKSDDARLLSYKDKQGMEWEQFFNRFPERSSSAVKQRYTILLKKGL</sequence>
<feature type="compositionally biased region" description="Acidic residues" evidence="1">
    <location>
        <begin position="227"/>
        <end position="237"/>
    </location>
</feature>
<evidence type="ECO:0000259" key="2">
    <source>
        <dbReference type="PROSITE" id="PS50090"/>
    </source>
</evidence>
<proteinExistence type="predicted"/>
<feature type="domain" description="Myb-like" evidence="2">
    <location>
        <begin position="241"/>
        <end position="291"/>
    </location>
</feature>
<dbReference type="SUPFAM" id="SSF46689">
    <property type="entry name" value="Homeodomain-like"/>
    <property type="match status" value="1"/>
</dbReference>
<evidence type="ECO:0000313" key="4">
    <source>
        <dbReference type="Proteomes" id="UP000799291"/>
    </source>
</evidence>
<keyword evidence="4" id="KW-1185">Reference proteome</keyword>
<evidence type="ECO:0000313" key="3">
    <source>
        <dbReference type="EMBL" id="KAF2689747.1"/>
    </source>
</evidence>
<dbReference type="EMBL" id="MU005572">
    <property type="protein sequence ID" value="KAF2689747.1"/>
    <property type="molecule type" value="Genomic_DNA"/>
</dbReference>
<dbReference type="InterPro" id="IPR009057">
    <property type="entry name" value="Homeodomain-like_sf"/>
</dbReference>
<gene>
    <name evidence="3" type="ORF">K458DRAFT_384383</name>
</gene>
<name>A0A6G1JGQ2_9PLEO</name>
<dbReference type="OrthoDB" id="3562657at2759"/>
<protein>
    <recommendedName>
        <fullName evidence="2">Myb-like domain-containing protein</fullName>
    </recommendedName>
</protein>